<dbReference type="AlphaFoldDB" id="X6LVK0"/>
<dbReference type="Proteomes" id="UP000023152">
    <property type="component" value="Unassembled WGS sequence"/>
</dbReference>
<evidence type="ECO:0000313" key="2">
    <source>
        <dbReference type="Proteomes" id="UP000023152"/>
    </source>
</evidence>
<keyword evidence="2" id="KW-1185">Reference proteome</keyword>
<organism evidence="1 2">
    <name type="scientific">Reticulomyxa filosa</name>
    <dbReference type="NCBI Taxonomy" id="46433"/>
    <lineage>
        <taxon>Eukaryota</taxon>
        <taxon>Sar</taxon>
        <taxon>Rhizaria</taxon>
        <taxon>Retaria</taxon>
        <taxon>Foraminifera</taxon>
        <taxon>Monothalamids</taxon>
        <taxon>Reticulomyxidae</taxon>
        <taxon>Reticulomyxa</taxon>
    </lineage>
</organism>
<evidence type="ECO:0000313" key="1">
    <source>
        <dbReference type="EMBL" id="ETO05366.1"/>
    </source>
</evidence>
<name>X6LVK0_RETFI</name>
<accession>X6LVK0</accession>
<sequence>MTQIYEFKKLNRIIGGDGAEIREQLILAGLLLMLFERFKKYTLGQVEGFFCSHIEFKEGDIVYRRGDKFKKLIKEHGKGEDGQHGNEAFRAALKLFRDFDAISAEEFNEIERLYILRNDIGHELFAIIADDNKHPIKVEDICTIFDVYLKIVRWWIKEIEATTDPDFDQEKYENTDFDSAESGDTVFLREIIKKALLGNADINEILKAANG</sequence>
<dbReference type="EMBL" id="ASPP01028219">
    <property type="protein sequence ID" value="ETO05366.1"/>
    <property type="molecule type" value="Genomic_DNA"/>
</dbReference>
<protein>
    <submittedName>
        <fullName evidence="1">Uncharacterized protein</fullName>
    </submittedName>
</protein>
<proteinExistence type="predicted"/>
<reference evidence="1 2" key="1">
    <citation type="journal article" date="2013" name="Curr. Biol.">
        <title>The Genome of the Foraminiferan Reticulomyxa filosa.</title>
        <authorList>
            <person name="Glockner G."/>
            <person name="Hulsmann N."/>
            <person name="Schleicher M."/>
            <person name="Noegel A.A."/>
            <person name="Eichinger L."/>
            <person name="Gallinger C."/>
            <person name="Pawlowski J."/>
            <person name="Sierra R."/>
            <person name="Euteneuer U."/>
            <person name="Pillet L."/>
            <person name="Moustafa A."/>
            <person name="Platzer M."/>
            <person name="Groth M."/>
            <person name="Szafranski K."/>
            <person name="Schliwa M."/>
        </authorList>
    </citation>
    <scope>NUCLEOTIDE SEQUENCE [LARGE SCALE GENOMIC DNA]</scope>
</reference>
<gene>
    <name evidence="1" type="ORF">RFI_32030</name>
</gene>
<comment type="caution">
    <text evidence="1">The sequence shown here is derived from an EMBL/GenBank/DDBJ whole genome shotgun (WGS) entry which is preliminary data.</text>
</comment>